<protein>
    <submittedName>
        <fullName evidence="2">Uncharacterized protein</fullName>
    </submittedName>
</protein>
<proteinExistence type="predicted"/>
<name>A0A0X3Q3L8_SCHSO</name>
<keyword evidence="1" id="KW-1133">Transmembrane helix</keyword>
<keyword evidence="1" id="KW-0812">Transmembrane</keyword>
<reference evidence="2" key="1">
    <citation type="submission" date="2016-01" db="EMBL/GenBank/DDBJ databases">
        <title>Reference transcriptome for the parasite Schistocephalus solidus: insights into the molecular evolution of parasitism.</title>
        <authorList>
            <person name="Hebert F.O."/>
            <person name="Grambauer S."/>
            <person name="Barber I."/>
            <person name="Landry C.R."/>
            <person name="Aubin-Horth N."/>
        </authorList>
    </citation>
    <scope>NUCLEOTIDE SEQUENCE</scope>
</reference>
<feature type="transmembrane region" description="Helical" evidence="1">
    <location>
        <begin position="22"/>
        <end position="45"/>
    </location>
</feature>
<dbReference type="EMBL" id="GEEE01007953">
    <property type="protein sequence ID" value="JAP55272.1"/>
    <property type="molecule type" value="Transcribed_RNA"/>
</dbReference>
<accession>A0A0X3Q3L8</accession>
<evidence type="ECO:0000313" key="2">
    <source>
        <dbReference type="EMBL" id="JAP55272.1"/>
    </source>
</evidence>
<sequence>MAESAWLLLVNYLSVSLSAMKFMYSCLLPLTACYYYFALLTTLLVQPIWLIPRRCIDRVDSLHVNQVPSLTSPPVYLLRLLLPAVPCLLSTPILQTHRWVSAVPEQRRRPRSSFSLLPWLVTLPRTP</sequence>
<organism evidence="2">
    <name type="scientific">Schistocephalus solidus</name>
    <name type="common">Tapeworm</name>
    <dbReference type="NCBI Taxonomy" id="70667"/>
    <lineage>
        <taxon>Eukaryota</taxon>
        <taxon>Metazoa</taxon>
        <taxon>Spiralia</taxon>
        <taxon>Lophotrochozoa</taxon>
        <taxon>Platyhelminthes</taxon>
        <taxon>Cestoda</taxon>
        <taxon>Eucestoda</taxon>
        <taxon>Diphyllobothriidea</taxon>
        <taxon>Diphyllobothriidae</taxon>
        <taxon>Schistocephalus</taxon>
    </lineage>
</organism>
<gene>
    <name evidence="2" type="ORF">TR148922</name>
</gene>
<evidence type="ECO:0000256" key="1">
    <source>
        <dbReference type="SAM" id="Phobius"/>
    </source>
</evidence>
<dbReference type="AlphaFoldDB" id="A0A0X3Q3L8"/>
<keyword evidence="1" id="KW-0472">Membrane</keyword>